<accession>A0A6J5V392</accession>
<keyword evidence="1" id="KW-0732">Signal</keyword>
<reference evidence="2 3" key="1">
    <citation type="submission" date="2020-05" db="EMBL/GenBank/DDBJ databases">
        <authorList>
            <person name="Campoy J."/>
            <person name="Schneeberger K."/>
            <person name="Spophaly S."/>
        </authorList>
    </citation>
    <scope>NUCLEOTIDE SEQUENCE [LARGE SCALE GENOMIC DNA]</scope>
    <source>
        <strain evidence="2">PruArmRojPasFocal</strain>
    </source>
</reference>
<feature type="signal peptide" evidence="1">
    <location>
        <begin position="1"/>
        <end position="22"/>
    </location>
</feature>
<evidence type="ECO:0000256" key="1">
    <source>
        <dbReference type="SAM" id="SignalP"/>
    </source>
</evidence>
<name>A0A6J5V392_PRUAR</name>
<dbReference type="AlphaFoldDB" id="A0A6J5V392"/>
<gene>
    <name evidence="2" type="ORF">CURHAP_LOCUS33339</name>
</gene>
<organism evidence="2 3">
    <name type="scientific">Prunus armeniaca</name>
    <name type="common">Apricot</name>
    <name type="synonym">Armeniaca vulgaris</name>
    <dbReference type="NCBI Taxonomy" id="36596"/>
    <lineage>
        <taxon>Eukaryota</taxon>
        <taxon>Viridiplantae</taxon>
        <taxon>Streptophyta</taxon>
        <taxon>Embryophyta</taxon>
        <taxon>Tracheophyta</taxon>
        <taxon>Spermatophyta</taxon>
        <taxon>Magnoliopsida</taxon>
        <taxon>eudicotyledons</taxon>
        <taxon>Gunneridae</taxon>
        <taxon>Pentapetalae</taxon>
        <taxon>rosids</taxon>
        <taxon>fabids</taxon>
        <taxon>Rosales</taxon>
        <taxon>Rosaceae</taxon>
        <taxon>Amygdaloideae</taxon>
        <taxon>Amygdaleae</taxon>
        <taxon>Prunus</taxon>
    </lineage>
</organism>
<evidence type="ECO:0000313" key="2">
    <source>
        <dbReference type="EMBL" id="CAB4280488.1"/>
    </source>
</evidence>
<protein>
    <submittedName>
        <fullName evidence="2">Uncharacterized protein</fullName>
    </submittedName>
</protein>
<dbReference type="Pfam" id="PF11820">
    <property type="entry name" value="DUF3339"/>
    <property type="match status" value="1"/>
</dbReference>
<sequence length="72" mass="7926">MVDWAPVLLGLMLFILLSPGLLFQYQETPGMSSLEASPQMARPFLSTHSFSLAFSPSSYWLLASTSTLADRT</sequence>
<dbReference type="InterPro" id="IPR021775">
    <property type="entry name" value="DUF3339"/>
</dbReference>
<dbReference type="Proteomes" id="UP000507222">
    <property type="component" value="Unassembled WGS sequence"/>
</dbReference>
<proteinExistence type="predicted"/>
<dbReference type="EMBL" id="CAEKDK010000005">
    <property type="protein sequence ID" value="CAB4280488.1"/>
    <property type="molecule type" value="Genomic_DNA"/>
</dbReference>
<feature type="chain" id="PRO_5026826352" evidence="1">
    <location>
        <begin position="23"/>
        <end position="72"/>
    </location>
</feature>
<evidence type="ECO:0000313" key="3">
    <source>
        <dbReference type="Proteomes" id="UP000507222"/>
    </source>
</evidence>